<dbReference type="Pfam" id="PF01774">
    <property type="entry name" value="UreD"/>
    <property type="match status" value="1"/>
</dbReference>
<name>A0A4Q2KUK6_9MICO</name>
<dbReference type="GO" id="GO:0016151">
    <property type="term" value="F:nickel cation binding"/>
    <property type="evidence" value="ECO:0007669"/>
    <property type="project" value="InterPro"/>
</dbReference>
<evidence type="ECO:0000256" key="1">
    <source>
        <dbReference type="ARBA" id="ARBA00023186"/>
    </source>
</evidence>
<evidence type="ECO:0000313" key="4">
    <source>
        <dbReference type="Proteomes" id="UP000293865"/>
    </source>
</evidence>
<evidence type="ECO:0000313" key="3">
    <source>
        <dbReference type="EMBL" id="RXZ68467.1"/>
    </source>
</evidence>
<evidence type="ECO:0000256" key="2">
    <source>
        <dbReference type="SAM" id="MobiDB-lite"/>
    </source>
</evidence>
<dbReference type="AlphaFoldDB" id="A0A4Q2KUK6"/>
<feature type="region of interest" description="Disordered" evidence="2">
    <location>
        <begin position="236"/>
        <end position="259"/>
    </location>
</feature>
<keyword evidence="4" id="KW-1185">Reference proteome</keyword>
<proteinExistence type="predicted"/>
<comment type="caution">
    <text evidence="3">The sequence shown here is derived from an EMBL/GenBank/DDBJ whole genome shotgun (WGS) entry which is preliminary data.</text>
</comment>
<gene>
    <name evidence="3" type="ORF">ESP51_13760</name>
</gene>
<protein>
    <submittedName>
        <fullName evidence="3">Urease accessory protein</fullName>
    </submittedName>
</protein>
<dbReference type="Proteomes" id="UP000293865">
    <property type="component" value="Unassembled WGS sequence"/>
</dbReference>
<dbReference type="EMBL" id="SDPN01000027">
    <property type="protein sequence ID" value="RXZ68467.1"/>
    <property type="molecule type" value="Genomic_DNA"/>
</dbReference>
<reference evidence="3 4" key="1">
    <citation type="submission" date="2019-01" db="EMBL/GenBank/DDBJ databases">
        <title>Agromyces.</title>
        <authorList>
            <person name="Li J."/>
        </authorList>
    </citation>
    <scope>NUCLEOTIDE SEQUENCE [LARGE SCALE GENOMIC DNA]</scope>
    <source>
        <strain evidence="3 4">DSM 15934</strain>
    </source>
</reference>
<accession>A0A4Q2KUK6</accession>
<dbReference type="InterPro" id="IPR002669">
    <property type="entry name" value="UreD"/>
</dbReference>
<sequence length="259" mass="26953">MAVRAGLPRAHVDLVVGALAPRLVGRTSCTAHVALTAAGMLLLGGDLVHIEVDVGPDCTLELEDVGGMVAYCAPRSAPRSPSQWTLDVRVGSGGTLLWRALPLVVAEGARVERRTQIDLDKGGCAVIRETIVLGRQGESGGRLKSHLSITDSDGPVLNEDLDVDGSFPEPGILGSARVLDAVIAVGFRPDPEPGAMLLDQAGAVARHLGDLMHESPMDDVWATWSEMARSGVPPMTSAVPVTAGGLSSPRGVDPVRSVE</sequence>
<dbReference type="OrthoDB" id="8677206at2"/>
<organism evidence="3 4">
    <name type="scientific">Agromyces albus</name>
    <dbReference type="NCBI Taxonomy" id="205332"/>
    <lineage>
        <taxon>Bacteria</taxon>
        <taxon>Bacillati</taxon>
        <taxon>Actinomycetota</taxon>
        <taxon>Actinomycetes</taxon>
        <taxon>Micrococcales</taxon>
        <taxon>Microbacteriaceae</taxon>
        <taxon>Agromyces</taxon>
    </lineage>
</organism>
<keyword evidence="1" id="KW-0143">Chaperone</keyword>